<gene>
    <name evidence="3" type="primary">LOC115627945</name>
</gene>
<protein>
    <submittedName>
        <fullName evidence="3">Uncharacterized protein LOC115627945</fullName>
    </submittedName>
</protein>
<dbReference type="RefSeq" id="XP_030379698.1">
    <property type="nucleotide sequence ID" value="XM_030523838.1"/>
</dbReference>
<sequence length="189" mass="21137">MARLSALGMAITVHSVLGISYYFLLGKCSPAPLLGSWLFVACIVAILQAVHIVPQWSPNSSILFELLIETTICCLTLDLMLTKLWCRIESLCHCAIVGVLQAYVTEEQTFAACEYWLLGTTTTVIASCLLWFTLWATALPTKMRVTYDEWRERISRSFQRNLTYLVFGPVEGGMPRVEQNDASAISFAE</sequence>
<feature type="transmembrane region" description="Helical" evidence="1">
    <location>
        <begin position="37"/>
        <end position="56"/>
    </location>
</feature>
<name>A0A6J2TX10_DROLE</name>
<feature type="transmembrane region" description="Helical" evidence="1">
    <location>
        <begin position="116"/>
        <end position="136"/>
    </location>
</feature>
<feature type="transmembrane region" description="Helical" evidence="1">
    <location>
        <begin position="6"/>
        <end position="25"/>
    </location>
</feature>
<dbReference type="InterPro" id="IPR032145">
    <property type="entry name" value="DUF4818"/>
</dbReference>
<reference evidence="3" key="1">
    <citation type="submission" date="2025-08" db="UniProtKB">
        <authorList>
            <consortium name="RefSeq"/>
        </authorList>
    </citation>
    <scope>IDENTIFICATION</scope>
    <source>
        <strain evidence="3">11010-0011.00</strain>
        <tissue evidence="3">Whole body</tissue>
    </source>
</reference>
<organism evidence="2 3">
    <name type="scientific">Drosophila lebanonensis</name>
    <name type="common">Fruit fly</name>
    <name type="synonym">Scaptodrosophila lebanonensis</name>
    <dbReference type="NCBI Taxonomy" id="7225"/>
    <lineage>
        <taxon>Eukaryota</taxon>
        <taxon>Metazoa</taxon>
        <taxon>Ecdysozoa</taxon>
        <taxon>Arthropoda</taxon>
        <taxon>Hexapoda</taxon>
        <taxon>Insecta</taxon>
        <taxon>Pterygota</taxon>
        <taxon>Neoptera</taxon>
        <taxon>Endopterygota</taxon>
        <taxon>Diptera</taxon>
        <taxon>Brachycera</taxon>
        <taxon>Muscomorpha</taxon>
        <taxon>Ephydroidea</taxon>
        <taxon>Drosophilidae</taxon>
        <taxon>Scaptodrosophila</taxon>
    </lineage>
</organism>
<dbReference type="AlphaFoldDB" id="A0A6J2TX10"/>
<evidence type="ECO:0000313" key="2">
    <source>
        <dbReference type="Proteomes" id="UP000504634"/>
    </source>
</evidence>
<evidence type="ECO:0000313" key="3">
    <source>
        <dbReference type="RefSeq" id="XP_030379698.1"/>
    </source>
</evidence>
<dbReference type="Pfam" id="PF16089">
    <property type="entry name" value="DUF4818"/>
    <property type="match status" value="1"/>
</dbReference>
<keyword evidence="1" id="KW-1133">Transmembrane helix</keyword>
<keyword evidence="1" id="KW-0472">Membrane</keyword>
<evidence type="ECO:0000256" key="1">
    <source>
        <dbReference type="SAM" id="Phobius"/>
    </source>
</evidence>
<keyword evidence="2" id="KW-1185">Reference proteome</keyword>
<dbReference type="Proteomes" id="UP000504634">
    <property type="component" value="Unplaced"/>
</dbReference>
<accession>A0A6J2TX10</accession>
<dbReference type="OrthoDB" id="7879339at2759"/>
<dbReference type="GeneID" id="115627945"/>
<proteinExistence type="predicted"/>
<keyword evidence="1" id="KW-0812">Transmembrane</keyword>